<name>A0A7R9HY79_9NEOP</name>
<evidence type="ECO:0000313" key="1">
    <source>
        <dbReference type="EMBL" id="CAD7440599.1"/>
    </source>
</evidence>
<dbReference type="AlphaFoldDB" id="A0A7R9HY79"/>
<dbReference type="EMBL" id="OD565029">
    <property type="protein sequence ID" value="CAD7440599.1"/>
    <property type="molecule type" value="Genomic_DNA"/>
</dbReference>
<organism evidence="1">
    <name type="scientific">Timema bartmani</name>
    <dbReference type="NCBI Taxonomy" id="61472"/>
    <lineage>
        <taxon>Eukaryota</taxon>
        <taxon>Metazoa</taxon>
        <taxon>Ecdysozoa</taxon>
        <taxon>Arthropoda</taxon>
        <taxon>Hexapoda</taxon>
        <taxon>Insecta</taxon>
        <taxon>Pterygota</taxon>
        <taxon>Neoptera</taxon>
        <taxon>Polyneoptera</taxon>
        <taxon>Phasmatodea</taxon>
        <taxon>Timematodea</taxon>
        <taxon>Timematoidea</taxon>
        <taxon>Timematidae</taxon>
        <taxon>Timema</taxon>
    </lineage>
</organism>
<gene>
    <name evidence="1" type="ORF">TBIB3V08_LOCUS3098</name>
</gene>
<sequence>MFFASLSLISQKVPSSTAVISAELISMGWSKFCTIAAGTSGFTAATVHGVASVVADQLQNKIKRLLTSAESNDNWLARRGGGWHGAGYSKSSSAHQEVCWCSGYAPGENNECSVEVCTPFPPPPSVPATNATGQYPSASSVRVSRDVRLAAISPSASDSIGSLLAWFLAPPEKHLEQLTMYRFSWEVLFYAGPLAFCLGRDQLSAAEQLSPLPLPPHHPPPHHTTLGRALSLIHTLQTTQYSKIRDGTSPFVSPLYIYLSLTQCHQNHAAYAYSTTPLRLRCTTPRSCSQVRPDTLSERSCDSFPRRNQTQLRKLHVGAHPNHEGCSKKCILYGMNQDEYILNELLLRKNNQN</sequence>
<protein>
    <submittedName>
        <fullName evidence="1">Uncharacterized protein</fullName>
    </submittedName>
</protein>
<accession>A0A7R9HY79</accession>
<proteinExistence type="predicted"/>
<reference evidence="1" key="1">
    <citation type="submission" date="2020-11" db="EMBL/GenBank/DDBJ databases">
        <authorList>
            <person name="Tran Van P."/>
        </authorList>
    </citation>
    <scope>NUCLEOTIDE SEQUENCE</scope>
</reference>